<keyword evidence="8" id="KW-1185">Reference proteome</keyword>
<dbReference type="CDD" id="cd07773">
    <property type="entry name" value="ASKHA_NBD_FGGY_FK"/>
    <property type="match status" value="1"/>
</dbReference>
<dbReference type="PANTHER" id="PTHR43095:SF5">
    <property type="entry name" value="XYLULOSE KINASE"/>
    <property type="match status" value="1"/>
</dbReference>
<dbReference type="Pfam" id="PF00370">
    <property type="entry name" value="FGGY_N"/>
    <property type="match status" value="1"/>
</dbReference>
<protein>
    <submittedName>
        <fullName evidence="7">Sugar (Pentulose or hexulose) kinase</fullName>
    </submittedName>
</protein>
<comment type="similarity">
    <text evidence="1 4">Belongs to the FGGY kinase family.</text>
</comment>
<keyword evidence="2 4" id="KW-0808">Transferase</keyword>
<sequence>MAVLIGIDVGTTHLKAGAFTPAGELLAMATRPTPAASTPEGGAEYDPEAIWSGVAACLAEVRRVVQGQVVAVGIASMAESGVLVDGGGSAAYPAIAWFDPRTRPQAERLGKQVGREVLFRRTGLFLMPKFGLLKLLWIKEHAPGAYARGAAWLSMAEWIAFKLTGRLASCPTLASRTLAFDLTAGAWMDDLLAEVGVRRALFCEIVPEGAPLGGVTEAAAGLTGLPAGAPVALAGHDHPCAALAAGVTGPGQMLDSTGTAEAVIGAMAGPLLTPAALASEISQGPLPVPGLYALQAGAPASGGSVEWLRQELLGGAGYADLIRLAEEAGEGPTGLLYLPHLAGGGPPRVNPASRGALVGLSYGTTRSQVVKAVLEGTAYELRQMVTAMEDLTGTPFTRVVVTGGHARNPVWLQIKADVLARPLVVLEASEATLLGAALLGGVGGGVYGGPVEAAAAVRRQSRVVSPRAEVAGAYAAVYRRYAGLAEALRPVYEG</sequence>
<proteinExistence type="inferred from homology"/>
<evidence type="ECO:0000259" key="6">
    <source>
        <dbReference type="Pfam" id="PF02782"/>
    </source>
</evidence>
<dbReference type="InterPro" id="IPR018483">
    <property type="entry name" value="Carb_kinase_FGGY_CS"/>
</dbReference>
<evidence type="ECO:0000256" key="4">
    <source>
        <dbReference type="RuleBase" id="RU003733"/>
    </source>
</evidence>
<evidence type="ECO:0000256" key="3">
    <source>
        <dbReference type="ARBA" id="ARBA00022777"/>
    </source>
</evidence>
<dbReference type="Gene3D" id="3.30.420.40">
    <property type="match status" value="2"/>
</dbReference>
<dbReference type="RefSeq" id="WP_209468084.1">
    <property type="nucleotide sequence ID" value="NZ_JAGGLG010000042.1"/>
</dbReference>
<dbReference type="InterPro" id="IPR018484">
    <property type="entry name" value="FGGY_N"/>
</dbReference>
<dbReference type="GO" id="GO:0016301">
    <property type="term" value="F:kinase activity"/>
    <property type="evidence" value="ECO:0007669"/>
    <property type="project" value="UniProtKB-KW"/>
</dbReference>
<keyword evidence="3 4" id="KW-0418">Kinase</keyword>
<name>A0ABS4JYP7_9FIRM</name>
<dbReference type="PIRSF" id="PIRSF000538">
    <property type="entry name" value="GlpK"/>
    <property type="match status" value="1"/>
</dbReference>
<organism evidence="7 8">
    <name type="scientific">Symbiobacterium terraclitae</name>
    <dbReference type="NCBI Taxonomy" id="557451"/>
    <lineage>
        <taxon>Bacteria</taxon>
        <taxon>Bacillati</taxon>
        <taxon>Bacillota</taxon>
        <taxon>Clostridia</taxon>
        <taxon>Eubacteriales</taxon>
        <taxon>Symbiobacteriaceae</taxon>
        <taxon>Symbiobacterium</taxon>
    </lineage>
</organism>
<dbReference type="PANTHER" id="PTHR43095">
    <property type="entry name" value="SUGAR KINASE"/>
    <property type="match status" value="1"/>
</dbReference>
<accession>A0ABS4JYP7</accession>
<dbReference type="InterPro" id="IPR018485">
    <property type="entry name" value="FGGY_C"/>
</dbReference>
<comment type="caution">
    <text evidence="7">The sequence shown here is derived from an EMBL/GenBank/DDBJ whole genome shotgun (WGS) entry which is preliminary data.</text>
</comment>
<dbReference type="Pfam" id="PF02782">
    <property type="entry name" value="FGGY_C"/>
    <property type="match status" value="1"/>
</dbReference>
<dbReference type="PROSITE" id="PS00445">
    <property type="entry name" value="FGGY_KINASES_2"/>
    <property type="match status" value="1"/>
</dbReference>
<dbReference type="InterPro" id="IPR043129">
    <property type="entry name" value="ATPase_NBD"/>
</dbReference>
<evidence type="ECO:0000256" key="1">
    <source>
        <dbReference type="ARBA" id="ARBA00009156"/>
    </source>
</evidence>
<dbReference type="Proteomes" id="UP001519289">
    <property type="component" value="Unassembled WGS sequence"/>
</dbReference>
<gene>
    <name evidence="7" type="ORF">J2Z79_003428</name>
</gene>
<evidence type="ECO:0000259" key="5">
    <source>
        <dbReference type="Pfam" id="PF00370"/>
    </source>
</evidence>
<evidence type="ECO:0000313" key="8">
    <source>
        <dbReference type="Proteomes" id="UP001519289"/>
    </source>
</evidence>
<feature type="domain" description="Carbohydrate kinase FGGY C-terminal" evidence="6">
    <location>
        <begin position="258"/>
        <end position="442"/>
    </location>
</feature>
<dbReference type="InterPro" id="IPR050406">
    <property type="entry name" value="FGGY_Carb_Kinase"/>
</dbReference>
<feature type="domain" description="Carbohydrate kinase FGGY N-terminal" evidence="5">
    <location>
        <begin position="4"/>
        <end position="243"/>
    </location>
</feature>
<evidence type="ECO:0000256" key="2">
    <source>
        <dbReference type="ARBA" id="ARBA00022679"/>
    </source>
</evidence>
<reference evidence="7 8" key="1">
    <citation type="submission" date="2021-03" db="EMBL/GenBank/DDBJ databases">
        <title>Genomic Encyclopedia of Type Strains, Phase IV (KMG-IV): sequencing the most valuable type-strain genomes for metagenomic binning, comparative biology and taxonomic classification.</title>
        <authorList>
            <person name="Goeker M."/>
        </authorList>
    </citation>
    <scope>NUCLEOTIDE SEQUENCE [LARGE SCALE GENOMIC DNA]</scope>
    <source>
        <strain evidence="7 8">DSM 27138</strain>
    </source>
</reference>
<evidence type="ECO:0000313" key="7">
    <source>
        <dbReference type="EMBL" id="MBP2019981.1"/>
    </source>
</evidence>
<dbReference type="InterPro" id="IPR000577">
    <property type="entry name" value="Carb_kinase_FGGY"/>
</dbReference>
<dbReference type="SUPFAM" id="SSF53067">
    <property type="entry name" value="Actin-like ATPase domain"/>
    <property type="match status" value="2"/>
</dbReference>
<dbReference type="EMBL" id="JAGGLG010000042">
    <property type="protein sequence ID" value="MBP2019981.1"/>
    <property type="molecule type" value="Genomic_DNA"/>
</dbReference>